<dbReference type="Pfam" id="PF01596">
    <property type="entry name" value="Methyltransf_3"/>
    <property type="match status" value="1"/>
</dbReference>
<dbReference type="CDD" id="cd02440">
    <property type="entry name" value="AdoMet_MTases"/>
    <property type="match status" value="1"/>
</dbReference>
<dbReference type="Pfam" id="PF04979">
    <property type="entry name" value="IPP-2"/>
    <property type="match status" value="1"/>
</dbReference>
<protein>
    <recommendedName>
        <fullName evidence="8">O-methyltransferase</fullName>
    </recommendedName>
</protein>
<evidence type="ECO:0000313" key="7">
    <source>
        <dbReference type="Proteomes" id="UP001175353"/>
    </source>
</evidence>
<feature type="compositionally biased region" description="Basic and acidic residues" evidence="5">
    <location>
        <begin position="407"/>
        <end position="423"/>
    </location>
</feature>
<keyword evidence="7" id="KW-1185">Reference proteome</keyword>
<comment type="caution">
    <text evidence="6">The sequence shown here is derived from an EMBL/GenBank/DDBJ whole genome shotgun (WGS) entry which is preliminary data.</text>
</comment>
<name>A0AAN6KD71_9PEZI</name>
<evidence type="ECO:0000256" key="2">
    <source>
        <dbReference type="ARBA" id="ARBA00022679"/>
    </source>
</evidence>
<keyword evidence="2" id="KW-0808">Transferase</keyword>
<dbReference type="AlphaFoldDB" id="A0AAN6KD71"/>
<dbReference type="GO" id="GO:0009966">
    <property type="term" value="P:regulation of signal transduction"/>
    <property type="evidence" value="ECO:0007669"/>
    <property type="project" value="InterPro"/>
</dbReference>
<dbReference type="EMBL" id="JAUJLE010000141">
    <property type="protein sequence ID" value="KAK0976245.1"/>
    <property type="molecule type" value="Genomic_DNA"/>
</dbReference>
<dbReference type="PANTHER" id="PTHR12398:SF20">
    <property type="entry name" value="PROTEIN PHOSPHATASE 1 REGULATORY INHIBITOR SUBUNIT 2"/>
    <property type="match status" value="1"/>
</dbReference>
<dbReference type="Proteomes" id="UP001175353">
    <property type="component" value="Unassembled WGS sequence"/>
</dbReference>
<evidence type="ECO:0000256" key="3">
    <source>
        <dbReference type="ARBA" id="ARBA00022691"/>
    </source>
</evidence>
<evidence type="ECO:0000313" key="6">
    <source>
        <dbReference type="EMBL" id="KAK0976245.1"/>
    </source>
</evidence>
<feature type="compositionally biased region" description="Low complexity" evidence="5">
    <location>
        <begin position="266"/>
        <end position="275"/>
    </location>
</feature>
<evidence type="ECO:0000256" key="5">
    <source>
        <dbReference type="SAM" id="MobiDB-lite"/>
    </source>
</evidence>
<dbReference type="PANTHER" id="PTHR12398">
    <property type="entry name" value="PROTEIN PHOSPHATASE INHIBITOR"/>
    <property type="match status" value="1"/>
</dbReference>
<sequence>MSPNVPLPPILAQAITRSQQAQTQLLKPKPRLAAAEANCQNQNIPAIAIAPSQGQHLALLCQLLGAQHVLEIGTLGGYSTIWLAESVPGIHVTSIEFSAKHRDIALENTKGMGNVEIRLGAAEEVMGELGREGRVFDFVFVDANWDQQALNLLDIPEEGDEADWSLVEFVRGDERVTATLIPTVSILKNSSSYQHISPEARVSPTSERTPVAQHENLPATIPSTSTTENSRPSIPNRELSEKDITQLNTERNAGEHRRTSSNPRVSLSRRQSSQSGDTSEALDNEQGQRLKWDEANLYLNEGQMGGKMKIDEPKTPFVHSQDLLDREMEEETSTLNPEDLAVDELEIDKSRLKSKKGVSATQNDIPDIDIGQPEMEMQAQPAPSLLRRESDGLDRKVSLGGDPMDLDGYHHGEHEETLTGEELEKHRKFEEMRKKHYEMKNIKDLLGHPEVLDEDEDDERKR</sequence>
<keyword evidence="3" id="KW-0949">S-adenosyl-L-methionine</keyword>
<feature type="region of interest" description="Disordered" evidence="5">
    <location>
        <begin position="377"/>
        <end position="423"/>
    </location>
</feature>
<dbReference type="GO" id="GO:0008171">
    <property type="term" value="F:O-methyltransferase activity"/>
    <property type="evidence" value="ECO:0007669"/>
    <property type="project" value="InterPro"/>
</dbReference>
<dbReference type="GO" id="GO:0004864">
    <property type="term" value="F:protein phosphatase inhibitor activity"/>
    <property type="evidence" value="ECO:0007669"/>
    <property type="project" value="InterPro"/>
</dbReference>
<dbReference type="SUPFAM" id="SSF53335">
    <property type="entry name" value="S-adenosyl-L-methionine-dependent methyltransferases"/>
    <property type="match status" value="1"/>
</dbReference>
<evidence type="ECO:0000256" key="1">
    <source>
        <dbReference type="ARBA" id="ARBA00022603"/>
    </source>
</evidence>
<evidence type="ECO:0008006" key="8">
    <source>
        <dbReference type="Google" id="ProtNLM"/>
    </source>
</evidence>
<keyword evidence="1" id="KW-0489">Methyltransferase</keyword>
<feature type="region of interest" description="Disordered" evidence="5">
    <location>
        <begin position="192"/>
        <end position="288"/>
    </location>
</feature>
<feature type="compositionally biased region" description="Polar residues" evidence="5">
    <location>
        <begin position="221"/>
        <end position="233"/>
    </location>
</feature>
<gene>
    <name evidence="6" type="ORF">LTR91_013711</name>
</gene>
<evidence type="ECO:0000256" key="4">
    <source>
        <dbReference type="ARBA" id="ARBA00023453"/>
    </source>
</evidence>
<proteinExistence type="inferred from homology"/>
<dbReference type="InterPro" id="IPR029063">
    <property type="entry name" value="SAM-dependent_MTases_sf"/>
</dbReference>
<dbReference type="Gene3D" id="3.40.50.150">
    <property type="entry name" value="Vaccinia Virus protein VP39"/>
    <property type="match status" value="1"/>
</dbReference>
<reference evidence="6" key="1">
    <citation type="submission" date="2023-06" db="EMBL/GenBank/DDBJ databases">
        <title>Black Yeasts Isolated from many extreme environments.</title>
        <authorList>
            <person name="Coleine C."/>
            <person name="Stajich J.E."/>
            <person name="Selbmann L."/>
        </authorList>
    </citation>
    <scope>NUCLEOTIDE SEQUENCE</scope>
    <source>
        <strain evidence="6">CCFEE 5200</strain>
    </source>
</reference>
<dbReference type="GO" id="GO:0032259">
    <property type="term" value="P:methylation"/>
    <property type="evidence" value="ECO:0007669"/>
    <property type="project" value="UniProtKB-KW"/>
</dbReference>
<organism evidence="6 7">
    <name type="scientific">Friedmanniomyces endolithicus</name>
    <dbReference type="NCBI Taxonomy" id="329885"/>
    <lineage>
        <taxon>Eukaryota</taxon>
        <taxon>Fungi</taxon>
        <taxon>Dikarya</taxon>
        <taxon>Ascomycota</taxon>
        <taxon>Pezizomycotina</taxon>
        <taxon>Dothideomycetes</taxon>
        <taxon>Dothideomycetidae</taxon>
        <taxon>Mycosphaerellales</taxon>
        <taxon>Teratosphaeriaceae</taxon>
        <taxon>Friedmanniomyces</taxon>
    </lineage>
</organism>
<accession>A0AAN6KD71</accession>
<feature type="compositionally biased region" description="Basic and acidic residues" evidence="5">
    <location>
        <begin position="386"/>
        <end position="397"/>
    </location>
</feature>
<dbReference type="InterPro" id="IPR007062">
    <property type="entry name" value="PPI-2"/>
</dbReference>
<dbReference type="InterPro" id="IPR002935">
    <property type="entry name" value="SAM_O-MeTrfase"/>
</dbReference>
<comment type="similarity">
    <text evidence="4">Belongs to the class I-like SAM-binding methyltransferase superfamily. Cation-dependent O-methyltransferase family.</text>
</comment>